<dbReference type="Proteomes" id="UP001052739">
    <property type="component" value="Unassembled WGS sequence"/>
</dbReference>
<evidence type="ECO:0000256" key="2">
    <source>
        <dbReference type="SAM" id="MobiDB-lite"/>
    </source>
</evidence>
<feature type="coiled-coil region" evidence="1">
    <location>
        <begin position="195"/>
        <end position="225"/>
    </location>
</feature>
<protein>
    <recommendedName>
        <fullName evidence="3">Competence protein CoiA nuclease-like domain-containing protein</fullName>
    </recommendedName>
</protein>
<dbReference type="EMBL" id="BNDW01000092">
    <property type="protein sequence ID" value="GHI25797.1"/>
    <property type="molecule type" value="Genomic_DNA"/>
</dbReference>
<dbReference type="Pfam" id="PF06054">
    <property type="entry name" value="CoiA_nuc"/>
    <property type="match status" value="1"/>
</dbReference>
<feature type="compositionally biased region" description="Basic residues" evidence="2">
    <location>
        <begin position="1"/>
        <end position="10"/>
    </location>
</feature>
<evidence type="ECO:0000313" key="9">
    <source>
        <dbReference type="Proteomes" id="UP001052739"/>
    </source>
</evidence>
<dbReference type="InterPro" id="IPR010330">
    <property type="entry name" value="CoiA_nuc"/>
</dbReference>
<evidence type="ECO:0000313" key="5">
    <source>
        <dbReference type="EMBL" id="GHI25519.1"/>
    </source>
</evidence>
<dbReference type="EMBL" id="BNDW01000104">
    <property type="protein sequence ID" value="GHI26886.1"/>
    <property type="molecule type" value="Genomic_DNA"/>
</dbReference>
<dbReference type="EMBL" id="BNDW01000077">
    <property type="protein sequence ID" value="GHI25519.1"/>
    <property type="molecule type" value="Genomic_DNA"/>
</dbReference>
<keyword evidence="9" id="KW-1185">Reference proteome</keyword>
<proteinExistence type="predicted"/>
<keyword evidence="1" id="KW-0175">Coiled coil</keyword>
<comment type="caution">
    <text evidence="4">The sequence shown here is derived from an EMBL/GenBank/DDBJ whole genome shotgun (WGS) entry which is preliminary data.</text>
</comment>
<dbReference type="EMBL" id="BNDW01000106">
    <property type="protein sequence ID" value="GHI26913.1"/>
    <property type="molecule type" value="Genomic_DNA"/>
</dbReference>
<evidence type="ECO:0000313" key="4">
    <source>
        <dbReference type="EMBL" id="GHI24547.1"/>
    </source>
</evidence>
<evidence type="ECO:0000313" key="7">
    <source>
        <dbReference type="EMBL" id="GHI26886.1"/>
    </source>
</evidence>
<sequence length="477" mass="52752">MHARLSRRQVPHFAHQPGAPDDCPAGEESPDHLYLKWCLLTAAQEAGAVAALEVTGPNEAWRADVLASDPSGRWRIALEAQLSAITAHDIQARSERMLRDGVPSVWFSYRRAPWLGMVPSVRLGEVHDTPVVVEGLARFASGEWVRGEPMPLTEFLQQVFDRHIVSYRPECRAEGLVLDMLWVEEQCLRAEAEYQESAESARTRAEAAARRKEEERRLLDSRQQQEDFLLAERLDEEESAAGPSWRLSDAEQRRLRLQQITRRMVRRVLAVAERKRRAAGTPLPYLGEAGEDMAGWASDALQMKGFHTAHVGRTLGDIRFAGGIPLVGDNAHPVAVIDPDPARAGSRVLAACVLVFTTWELRTRFLAEAPPPPWDVADQYVTLTLDFTLATSAAAAMRGSTPLNVSIPVQPTGSTRTTGSCACLTPRLYAVFPDGPEAVEPCEETTPASALLTARCEQCGGRYDGQWRRIPANLAER</sequence>
<evidence type="ECO:0000313" key="6">
    <source>
        <dbReference type="EMBL" id="GHI25797.1"/>
    </source>
</evidence>
<gene>
    <name evidence="4" type="ORF">Shyd_59180</name>
    <name evidence="5" type="ORF">Shyd_68900</name>
    <name evidence="6" type="ORF">Shyd_71680</name>
    <name evidence="7" type="ORF">Shyd_82570</name>
    <name evidence="8" type="ORF">Shyd_82840</name>
</gene>
<organism evidence="4 9">
    <name type="scientific">Streptomyces hydrogenans</name>
    <dbReference type="NCBI Taxonomy" id="1873719"/>
    <lineage>
        <taxon>Bacteria</taxon>
        <taxon>Bacillati</taxon>
        <taxon>Actinomycetota</taxon>
        <taxon>Actinomycetes</taxon>
        <taxon>Kitasatosporales</taxon>
        <taxon>Streptomycetaceae</taxon>
        <taxon>Streptomyces</taxon>
    </lineage>
</organism>
<accession>A0ABQ3PHN6</accession>
<evidence type="ECO:0000256" key="1">
    <source>
        <dbReference type="SAM" id="Coils"/>
    </source>
</evidence>
<evidence type="ECO:0000313" key="8">
    <source>
        <dbReference type="EMBL" id="GHI26913.1"/>
    </source>
</evidence>
<dbReference type="EMBL" id="BNDW01000062">
    <property type="protein sequence ID" value="GHI24547.1"/>
    <property type="molecule type" value="Genomic_DNA"/>
</dbReference>
<evidence type="ECO:0000259" key="3">
    <source>
        <dbReference type="Pfam" id="PF06054"/>
    </source>
</evidence>
<feature type="domain" description="Competence protein CoiA nuclease-like" evidence="3">
    <location>
        <begin position="28"/>
        <end position="107"/>
    </location>
</feature>
<name>A0ABQ3PHN6_9ACTN</name>
<reference evidence="4" key="1">
    <citation type="submission" date="2024-05" db="EMBL/GenBank/DDBJ databases">
        <title>Whole genome shotgun sequence of Streptomyces hydrogenans NBRC 13475.</title>
        <authorList>
            <person name="Komaki H."/>
            <person name="Tamura T."/>
        </authorList>
    </citation>
    <scope>NUCLEOTIDE SEQUENCE</scope>
    <source>
        <strain evidence="4">NBRC 13475</strain>
    </source>
</reference>
<feature type="region of interest" description="Disordered" evidence="2">
    <location>
        <begin position="1"/>
        <end position="27"/>
    </location>
</feature>